<organism evidence="1 2">
    <name type="scientific">Tropicimonas sediminicola</name>
    <dbReference type="NCBI Taxonomy" id="1031541"/>
    <lineage>
        <taxon>Bacteria</taxon>
        <taxon>Pseudomonadati</taxon>
        <taxon>Pseudomonadota</taxon>
        <taxon>Alphaproteobacteria</taxon>
        <taxon>Rhodobacterales</taxon>
        <taxon>Roseobacteraceae</taxon>
        <taxon>Tropicimonas</taxon>
    </lineage>
</organism>
<dbReference type="Proteomes" id="UP000198426">
    <property type="component" value="Unassembled WGS sequence"/>
</dbReference>
<evidence type="ECO:0000313" key="2">
    <source>
        <dbReference type="Proteomes" id="UP000198426"/>
    </source>
</evidence>
<reference evidence="1 2" key="1">
    <citation type="submission" date="2017-06" db="EMBL/GenBank/DDBJ databases">
        <authorList>
            <person name="Kim H.J."/>
            <person name="Triplett B.A."/>
        </authorList>
    </citation>
    <scope>NUCLEOTIDE SEQUENCE [LARGE SCALE GENOMIC DNA]</scope>
    <source>
        <strain evidence="1 2">DSM 29339</strain>
    </source>
</reference>
<sequence length="61" mass="6735">MSANLDPIAALRRDAELIDRAVEDAKRFGAGWLMVDRNGILRCVDPVKVITVGARPSDKDR</sequence>
<proteinExistence type="predicted"/>
<dbReference type="OrthoDB" id="9785212at2"/>
<dbReference type="RefSeq" id="WP_089231435.1">
    <property type="nucleotide sequence ID" value="NZ_FZOY01000001.1"/>
</dbReference>
<evidence type="ECO:0000313" key="1">
    <source>
        <dbReference type="EMBL" id="SNS30966.1"/>
    </source>
</evidence>
<gene>
    <name evidence="1" type="ORF">SAMN05421757_101795</name>
</gene>
<accession>A0A239DEP7</accession>
<dbReference type="EMBL" id="FZOY01000001">
    <property type="protein sequence ID" value="SNS30966.1"/>
    <property type="molecule type" value="Genomic_DNA"/>
</dbReference>
<name>A0A239DEP7_9RHOB</name>
<dbReference type="AlphaFoldDB" id="A0A239DEP7"/>
<protein>
    <submittedName>
        <fullName evidence="1">Uncharacterized protein</fullName>
    </submittedName>
</protein>
<keyword evidence="2" id="KW-1185">Reference proteome</keyword>